<reference evidence="1 2" key="1">
    <citation type="submission" date="2023-07" db="EMBL/GenBank/DDBJ databases">
        <title>Closed genoem sequence of Methanomicrococcus sp. Hf6.</title>
        <authorList>
            <person name="Poehlein A."/>
            <person name="Protasov E."/>
            <person name="Platt K."/>
            <person name="Reeh H."/>
            <person name="Daniel R."/>
            <person name="Brune A."/>
        </authorList>
    </citation>
    <scope>NUCLEOTIDE SEQUENCE [LARGE SCALE GENOMIC DNA]</scope>
    <source>
        <strain evidence="1 2">Hf6</strain>
    </source>
</reference>
<name>A0AA97A239_9EURY</name>
<proteinExistence type="predicted"/>
<keyword evidence="2" id="KW-1185">Reference proteome</keyword>
<protein>
    <submittedName>
        <fullName evidence="1">Uncharacterized protein</fullName>
    </submittedName>
</protein>
<dbReference type="Proteomes" id="UP001302978">
    <property type="component" value="Chromosome"/>
</dbReference>
<dbReference type="AlphaFoldDB" id="A0AA97A239"/>
<evidence type="ECO:0000313" key="1">
    <source>
        <dbReference type="EMBL" id="WNY23768.1"/>
    </source>
</evidence>
<gene>
    <name evidence="1" type="ORF">MmiHf6_10830</name>
</gene>
<sequence length="481" mass="53632">MTIPFLKRISDVPYGTTPTYDGTDPVRVADAQYTYTFTGWDPAISSVTGDITYKAVFSSVVNNYTVTWTNYDDTVLETDTDVPYGTTPTYDGNDPVRVADAQYTYTFTGWDPAISSVTGDITYKAVFSSVVNNYTVTWTNYDDTVLETDINVPYGTTPTYDGNNPVRVADAQYTYTFTGWDPAISSVTGDITYKAVFSSVVNNYTVTWTNYDDTVLETDTDVPYGTTPTYDGNDPVRPTHAQYTYTFTGWDPAISSVTGDITYKAVFSSVVNNYTVTWTNYDDTVLETDTDVPYGTTPTYDGNNPVRVADAQYTYTFTGWDPAISSVTGDITYKAVFSSVVNNYTVTWTNYDDTVLETDTDVPYGTTPTYDGNNPVRVADAQYTYTFTGWDPAISSVTGDITYKAVFSSVVNNYTVTWTNYDDTVLETDTDVPYGTTPTYDGTDPVRVADAQYTYTFTRIMTIPFLKRIPMFLTAQRRLTY</sequence>
<dbReference type="EMBL" id="CP131059">
    <property type="protein sequence ID" value="WNY23768.1"/>
    <property type="molecule type" value="Genomic_DNA"/>
</dbReference>
<dbReference type="KEGG" id="mehf:MmiHf6_10830"/>
<organism evidence="1 2">
    <name type="scientific">Methanimicrococcus hongohii</name>
    <dbReference type="NCBI Taxonomy" id="3028295"/>
    <lineage>
        <taxon>Archaea</taxon>
        <taxon>Methanobacteriati</taxon>
        <taxon>Methanobacteriota</taxon>
        <taxon>Stenosarchaea group</taxon>
        <taxon>Methanomicrobia</taxon>
        <taxon>Methanosarcinales</taxon>
        <taxon>Methanosarcinaceae</taxon>
        <taxon>Methanimicrococcus</taxon>
    </lineage>
</organism>
<accession>A0AA97A239</accession>
<evidence type="ECO:0000313" key="2">
    <source>
        <dbReference type="Proteomes" id="UP001302978"/>
    </source>
</evidence>